<reference evidence="3" key="1">
    <citation type="submission" date="2021-02" db="EMBL/GenBank/DDBJ databases">
        <title>Metagenome analyses of Stigonema ocellatum DSM 106950, Chlorogloea purpurea SAG 13.99 and Gomphosphaeria aponina DSM 107014.</title>
        <authorList>
            <person name="Marter P."/>
            <person name="Huang S."/>
        </authorList>
    </citation>
    <scope>NUCLEOTIDE SEQUENCE</scope>
    <source>
        <strain evidence="3">JP213</strain>
    </source>
</reference>
<gene>
    <name evidence="3" type="ORF">DSM107014_03660</name>
</gene>
<dbReference type="InterPro" id="IPR025698">
    <property type="entry name" value="2TM_dom"/>
</dbReference>
<organism evidence="3 4">
    <name type="scientific">Gomphosphaeria aponina SAG 52.96 = DSM 107014</name>
    <dbReference type="NCBI Taxonomy" id="1521640"/>
    <lineage>
        <taxon>Bacteria</taxon>
        <taxon>Bacillati</taxon>
        <taxon>Cyanobacteriota</taxon>
        <taxon>Cyanophyceae</taxon>
        <taxon>Oscillatoriophycideae</taxon>
        <taxon>Chroococcales</taxon>
        <taxon>Gomphosphaeriaceae</taxon>
        <taxon>Gomphosphaeria</taxon>
    </lineage>
</organism>
<dbReference type="EMBL" id="JADQBC010000017">
    <property type="protein sequence ID" value="MBR8826996.1"/>
    <property type="molecule type" value="Genomic_DNA"/>
</dbReference>
<keyword evidence="1" id="KW-0472">Membrane</keyword>
<dbReference type="Pfam" id="PF13239">
    <property type="entry name" value="2TM"/>
    <property type="match status" value="1"/>
</dbReference>
<protein>
    <submittedName>
        <fullName evidence="3">2TM domain-containing protein</fullName>
    </submittedName>
</protein>
<evidence type="ECO:0000313" key="3">
    <source>
        <dbReference type="EMBL" id="MBR8826996.1"/>
    </source>
</evidence>
<evidence type="ECO:0000256" key="1">
    <source>
        <dbReference type="SAM" id="Phobius"/>
    </source>
</evidence>
<sequence length="162" mass="18931">MTKQHYSQAEIQEILNLAIARQTAQTEKEELSREQLQEIATELGIDSNCLETAEIDWLALKSKQQKHKDFQNYRRGIFKQKAGKYLIFNSFFVGLNILGAGAISWSLYILLIWGLKLSLEGWQTFQAQGRGYEIAFSRWQLKQEMKQSAVTIWRRLKQAWET</sequence>
<proteinExistence type="predicted"/>
<feature type="domain" description="2TM" evidence="2">
    <location>
        <begin position="67"/>
        <end position="146"/>
    </location>
</feature>
<accession>A0A941GQ55</accession>
<evidence type="ECO:0000259" key="2">
    <source>
        <dbReference type="Pfam" id="PF13239"/>
    </source>
</evidence>
<dbReference type="AlphaFoldDB" id="A0A941GQ55"/>
<evidence type="ECO:0000313" key="4">
    <source>
        <dbReference type="Proteomes" id="UP000767446"/>
    </source>
</evidence>
<keyword evidence="1" id="KW-0812">Transmembrane</keyword>
<comment type="caution">
    <text evidence="3">The sequence shown here is derived from an EMBL/GenBank/DDBJ whole genome shotgun (WGS) entry which is preliminary data.</text>
</comment>
<name>A0A941GQ55_9CHRO</name>
<keyword evidence="1" id="KW-1133">Transmembrane helix</keyword>
<dbReference type="Proteomes" id="UP000767446">
    <property type="component" value="Unassembled WGS sequence"/>
</dbReference>
<feature type="transmembrane region" description="Helical" evidence="1">
    <location>
        <begin position="85"/>
        <end position="113"/>
    </location>
</feature>